<name>A0ABQ0V047_9LACT</name>
<proteinExistence type="predicted"/>
<evidence type="ECO:0000313" key="1">
    <source>
        <dbReference type="EMBL" id="GEK89703.1"/>
    </source>
</evidence>
<gene>
    <name evidence="1" type="ORF">APU01nite_17420</name>
</gene>
<evidence type="ECO:0000313" key="2">
    <source>
        <dbReference type="Proteomes" id="UP000321425"/>
    </source>
</evidence>
<comment type="caution">
    <text evidence="1">The sequence shown here is derived from an EMBL/GenBank/DDBJ whole genome shotgun (WGS) entry which is preliminary data.</text>
</comment>
<dbReference type="EMBL" id="BJUX01000020">
    <property type="protein sequence ID" value="GEK89703.1"/>
    <property type="molecule type" value="Genomic_DNA"/>
</dbReference>
<accession>A0ABQ0V047</accession>
<keyword evidence="2" id="KW-1185">Reference proteome</keyword>
<organism evidence="1 2">
    <name type="scientific">Alkalibacterium putridalgicola</name>
    <dbReference type="NCBI Taxonomy" id="426703"/>
    <lineage>
        <taxon>Bacteria</taxon>
        <taxon>Bacillati</taxon>
        <taxon>Bacillota</taxon>
        <taxon>Bacilli</taxon>
        <taxon>Lactobacillales</taxon>
        <taxon>Carnobacteriaceae</taxon>
        <taxon>Alkalibacterium</taxon>
    </lineage>
</organism>
<reference evidence="1 2" key="1">
    <citation type="submission" date="2019-07" db="EMBL/GenBank/DDBJ databases">
        <title>Whole genome shotgun sequence of Alkalibacterium putridalgicola NBRC 103243.</title>
        <authorList>
            <person name="Hosoyama A."/>
            <person name="Uohara A."/>
            <person name="Ohji S."/>
            <person name="Ichikawa N."/>
        </authorList>
    </citation>
    <scope>NUCLEOTIDE SEQUENCE [LARGE SCALE GENOMIC DNA]</scope>
    <source>
        <strain evidence="1 2">NBRC 103243</strain>
    </source>
</reference>
<protein>
    <submittedName>
        <fullName evidence="1">Uncharacterized protein</fullName>
    </submittedName>
</protein>
<dbReference type="Proteomes" id="UP000321425">
    <property type="component" value="Unassembled WGS sequence"/>
</dbReference>
<sequence>MKVVERFFTAINTANISDFNIKTLGELFDKEGGITNDRCTAD</sequence>